<evidence type="ECO:0000313" key="2">
    <source>
        <dbReference type="EMBL" id="KAJ5552511.1"/>
    </source>
</evidence>
<dbReference type="Proteomes" id="UP001220324">
    <property type="component" value="Unassembled WGS sequence"/>
</dbReference>
<dbReference type="AlphaFoldDB" id="A0AAD6D2L6"/>
<dbReference type="SUPFAM" id="SSF52266">
    <property type="entry name" value="SGNH hydrolase"/>
    <property type="match status" value="1"/>
</dbReference>
<dbReference type="EMBL" id="JAQIZZ010000002">
    <property type="protein sequence ID" value="KAJ5552511.1"/>
    <property type="molecule type" value="Genomic_DNA"/>
</dbReference>
<dbReference type="Gene3D" id="3.40.50.1110">
    <property type="entry name" value="SGNH hydrolase"/>
    <property type="match status" value="1"/>
</dbReference>
<dbReference type="PANTHER" id="PTHR14209:SF19">
    <property type="entry name" value="ISOAMYL ACETATE-HYDROLYZING ESTERASE 1 HOMOLOG"/>
    <property type="match status" value="1"/>
</dbReference>
<evidence type="ECO:0000313" key="3">
    <source>
        <dbReference type="Proteomes" id="UP001220324"/>
    </source>
</evidence>
<dbReference type="PANTHER" id="PTHR14209">
    <property type="entry name" value="ISOAMYL ACETATE-HYDROLYZING ESTERASE 1"/>
    <property type="match status" value="1"/>
</dbReference>
<protein>
    <submittedName>
        <fullName evidence="2">GDSL Lipase/Acylhydrolase family protein</fullName>
    </submittedName>
</protein>
<feature type="domain" description="SGNH hydrolase-type esterase" evidence="1">
    <location>
        <begin position="17"/>
        <end position="222"/>
    </location>
</feature>
<sequence length="255" mass="28399">MTRSDEIIGKPYDQFLLFGDSITQMSSNQDLGFGFEPALQDVYCRKMDVLNRGFSGYSTAHAIKVFPKFFPSPQIATVRFITIFFGANDAAVPGHNQHVPLEQYKQNLTDIVQHPAMLAQNPHIIFITPPPVNEYQLEGFDISKNTVHPSRTAALTRTYAEGMRELGASLNIPVVDTWSAFMASVGWKEGEPLIGSRDAPNSEAFGSLFTDGLHLTPAGYRIISTELMNTIRANWPEQVPEVLPMVYPPWPEAPK</sequence>
<keyword evidence="3" id="KW-1185">Reference proteome</keyword>
<accession>A0AAD6D2L6</accession>
<dbReference type="FunFam" id="3.40.50.1110:FF:000019">
    <property type="entry name" value="GDSL Lipase/Acylhydrolase family protein"/>
    <property type="match status" value="1"/>
</dbReference>
<proteinExistence type="predicted"/>
<dbReference type="Pfam" id="PF13472">
    <property type="entry name" value="Lipase_GDSL_2"/>
    <property type="match status" value="1"/>
</dbReference>
<dbReference type="CDD" id="cd01838">
    <property type="entry name" value="Isoamyl_acetate_hydrolase_like"/>
    <property type="match status" value="1"/>
</dbReference>
<gene>
    <name evidence="2" type="ORF">N7494_001889</name>
</gene>
<organism evidence="2 3">
    <name type="scientific">Penicillium frequentans</name>
    <dbReference type="NCBI Taxonomy" id="3151616"/>
    <lineage>
        <taxon>Eukaryota</taxon>
        <taxon>Fungi</taxon>
        <taxon>Dikarya</taxon>
        <taxon>Ascomycota</taxon>
        <taxon>Pezizomycotina</taxon>
        <taxon>Eurotiomycetes</taxon>
        <taxon>Eurotiomycetidae</taxon>
        <taxon>Eurotiales</taxon>
        <taxon>Aspergillaceae</taxon>
        <taxon>Penicillium</taxon>
    </lineage>
</organism>
<dbReference type="InterPro" id="IPR013830">
    <property type="entry name" value="SGNH_hydro"/>
</dbReference>
<reference evidence="2 3" key="1">
    <citation type="journal article" date="2023" name="IMA Fungus">
        <title>Comparative genomic study of the Penicillium genus elucidates a diverse pangenome and 15 lateral gene transfer events.</title>
        <authorList>
            <person name="Petersen C."/>
            <person name="Sorensen T."/>
            <person name="Nielsen M.R."/>
            <person name="Sondergaard T.E."/>
            <person name="Sorensen J.L."/>
            <person name="Fitzpatrick D.A."/>
            <person name="Frisvad J.C."/>
            <person name="Nielsen K.L."/>
        </authorList>
    </citation>
    <scope>NUCLEOTIDE SEQUENCE [LARGE SCALE GENOMIC DNA]</scope>
    <source>
        <strain evidence="2 3">IBT 35679</strain>
    </source>
</reference>
<dbReference type="InterPro" id="IPR045136">
    <property type="entry name" value="Iah1-like"/>
</dbReference>
<evidence type="ECO:0000259" key="1">
    <source>
        <dbReference type="Pfam" id="PF13472"/>
    </source>
</evidence>
<dbReference type="InterPro" id="IPR036514">
    <property type="entry name" value="SGNH_hydro_sf"/>
</dbReference>
<comment type="caution">
    <text evidence="2">The sequence shown here is derived from an EMBL/GenBank/DDBJ whole genome shotgun (WGS) entry which is preliminary data.</text>
</comment>
<name>A0AAD6D2L6_9EURO</name>